<organism evidence="2 3">
    <name type="scientific">Parascaris univalens</name>
    <name type="common">Nematode worm</name>
    <dbReference type="NCBI Taxonomy" id="6257"/>
    <lineage>
        <taxon>Eukaryota</taxon>
        <taxon>Metazoa</taxon>
        <taxon>Ecdysozoa</taxon>
        <taxon>Nematoda</taxon>
        <taxon>Chromadorea</taxon>
        <taxon>Rhabditida</taxon>
        <taxon>Spirurina</taxon>
        <taxon>Ascaridomorpha</taxon>
        <taxon>Ascaridoidea</taxon>
        <taxon>Ascarididae</taxon>
        <taxon>Parascaris</taxon>
    </lineage>
</organism>
<protein>
    <submittedName>
        <fullName evidence="3">Major facilitator superfamily (MFS) profile domain-containing protein</fullName>
    </submittedName>
</protein>
<name>A0A915A753_PARUN</name>
<evidence type="ECO:0000313" key="2">
    <source>
        <dbReference type="Proteomes" id="UP000887569"/>
    </source>
</evidence>
<reference evidence="3" key="1">
    <citation type="submission" date="2022-11" db="UniProtKB">
        <authorList>
            <consortium name="WormBaseParasite"/>
        </authorList>
    </citation>
    <scope>IDENTIFICATION</scope>
</reference>
<dbReference type="AlphaFoldDB" id="A0A915A753"/>
<feature type="region of interest" description="Disordered" evidence="1">
    <location>
        <begin position="1"/>
        <end position="26"/>
    </location>
</feature>
<dbReference type="WBParaSite" id="PgR002_g158_t03">
    <property type="protein sequence ID" value="PgR002_g158_t03"/>
    <property type="gene ID" value="PgR002_g158"/>
</dbReference>
<proteinExistence type="predicted"/>
<dbReference type="Proteomes" id="UP000887569">
    <property type="component" value="Unplaced"/>
</dbReference>
<evidence type="ECO:0000256" key="1">
    <source>
        <dbReference type="SAM" id="MobiDB-lite"/>
    </source>
</evidence>
<evidence type="ECO:0000313" key="3">
    <source>
        <dbReference type="WBParaSite" id="PgR002_g158_t03"/>
    </source>
</evidence>
<keyword evidence="2" id="KW-1185">Reference proteome</keyword>
<sequence>CTSTLSDGGRLVARETKKRRRAGRKRFVSDSVLKPVKKTSVVGNSYPRTKVKF</sequence>
<accession>A0A915A753</accession>
<feature type="compositionally biased region" description="Basic residues" evidence="1">
    <location>
        <begin position="16"/>
        <end position="26"/>
    </location>
</feature>